<dbReference type="InterPro" id="IPR000222">
    <property type="entry name" value="PP2C_BS"/>
</dbReference>
<accession>A0A8K0CAM2</accession>
<dbReference type="PANTHER" id="PTHR13832">
    <property type="entry name" value="PROTEIN PHOSPHATASE 2C"/>
    <property type="match status" value="1"/>
</dbReference>
<evidence type="ECO:0000256" key="4">
    <source>
        <dbReference type="ARBA" id="ARBA00022723"/>
    </source>
</evidence>
<feature type="compositionally biased region" description="Acidic residues" evidence="10">
    <location>
        <begin position="383"/>
        <end position="410"/>
    </location>
</feature>
<reference evidence="12" key="1">
    <citation type="submission" date="2019-08" db="EMBL/GenBank/DDBJ databases">
        <title>The genome of the North American firefly Photinus pyralis.</title>
        <authorList>
            <consortium name="Photinus pyralis genome working group"/>
            <person name="Fallon T.R."/>
            <person name="Sander Lower S.E."/>
            <person name="Weng J.-K."/>
        </authorList>
    </citation>
    <scope>NUCLEOTIDE SEQUENCE</scope>
    <source>
        <strain evidence="12">TRF0915ILg1</strain>
        <tissue evidence="12">Whole body</tissue>
    </source>
</reference>
<comment type="cofactor">
    <cofactor evidence="1">
        <name>Mn(2+)</name>
        <dbReference type="ChEBI" id="CHEBI:29035"/>
    </cofactor>
</comment>
<comment type="similarity">
    <text evidence="2 9">Belongs to the PP2C family.</text>
</comment>
<feature type="region of interest" description="Disordered" evidence="10">
    <location>
        <begin position="1"/>
        <end position="29"/>
    </location>
</feature>
<dbReference type="PROSITE" id="PS51746">
    <property type="entry name" value="PPM_2"/>
    <property type="match status" value="1"/>
</dbReference>
<evidence type="ECO:0000256" key="6">
    <source>
        <dbReference type="ARBA" id="ARBA00022842"/>
    </source>
</evidence>
<keyword evidence="5 9" id="KW-0378">Hydrolase</keyword>
<dbReference type="CDD" id="cd00143">
    <property type="entry name" value="PP2Cc"/>
    <property type="match status" value="1"/>
</dbReference>
<protein>
    <recommendedName>
        <fullName evidence="3">protein-serine/threonine phosphatase</fullName>
        <ecNumber evidence="3">3.1.3.16</ecNumber>
    </recommendedName>
</protein>
<dbReference type="PANTHER" id="PTHR13832:SF803">
    <property type="entry name" value="PROTEIN PHOSPHATASE 1G"/>
    <property type="match status" value="1"/>
</dbReference>
<evidence type="ECO:0000256" key="7">
    <source>
        <dbReference type="ARBA" id="ARBA00022912"/>
    </source>
</evidence>
<proteinExistence type="inferred from homology"/>
<evidence type="ECO:0000256" key="3">
    <source>
        <dbReference type="ARBA" id="ARBA00013081"/>
    </source>
</evidence>
<evidence type="ECO:0000259" key="11">
    <source>
        <dbReference type="PROSITE" id="PS51746"/>
    </source>
</evidence>
<feature type="compositionally biased region" description="Low complexity" evidence="10">
    <location>
        <begin position="189"/>
        <end position="209"/>
    </location>
</feature>
<evidence type="ECO:0000313" key="13">
    <source>
        <dbReference type="Proteomes" id="UP000801492"/>
    </source>
</evidence>
<dbReference type="SUPFAM" id="SSF81606">
    <property type="entry name" value="PP2C-like"/>
    <property type="match status" value="2"/>
</dbReference>
<dbReference type="AlphaFoldDB" id="A0A8K0CAM2"/>
<feature type="compositionally biased region" description="Acidic residues" evidence="10">
    <location>
        <begin position="342"/>
        <end position="353"/>
    </location>
</feature>
<keyword evidence="6" id="KW-0460">Magnesium</keyword>
<dbReference type="OrthoDB" id="10264738at2759"/>
<keyword evidence="13" id="KW-1185">Reference proteome</keyword>
<dbReference type="Gene3D" id="3.60.40.10">
    <property type="entry name" value="PPM-type phosphatase domain"/>
    <property type="match status" value="2"/>
</dbReference>
<dbReference type="GO" id="GO:0004722">
    <property type="term" value="F:protein serine/threonine phosphatase activity"/>
    <property type="evidence" value="ECO:0007669"/>
    <property type="project" value="UniProtKB-EC"/>
</dbReference>
<organism evidence="12 13">
    <name type="scientific">Ignelater luminosus</name>
    <name type="common">Cucubano</name>
    <name type="synonym">Pyrophorus luminosus</name>
    <dbReference type="NCBI Taxonomy" id="2038154"/>
    <lineage>
        <taxon>Eukaryota</taxon>
        <taxon>Metazoa</taxon>
        <taxon>Ecdysozoa</taxon>
        <taxon>Arthropoda</taxon>
        <taxon>Hexapoda</taxon>
        <taxon>Insecta</taxon>
        <taxon>Pterygota</taxon>
        <taxon>Neoptera</taxon>
        <taxon>Endopterygota</taxon>
        <taxon>Coleoptera</taxon>
        <taxon>Polyphaga</taxon>
        <taxon>Elateriformia</taxon>
        <taxon>Elateroidea</taxon>
        <taxon>Elateridae</taxon>
        <taxon>Agrypninae</taxon>
        <taxon>Pyrophorini</taxon>
        <taxon>Ignelater</taxon>
    </lineage>
</organism>
<evidence type="ECO:0000256" key="8">
    <source>
        <dbReference type="ARBA" id="ARBA00023211"/>
    </source>
</evidence>
<dbReference type="InterPro" id="IPR015655">
    <property type="entry name" value="PP2C"/>
</dbReference>
<dbReference type="Pfam" id="PF00481">
    <property type="entry name" value="PP2C"/>
    <property type="match status" value="2"/>
</dbReference>
<feature type="region of interest" description="Disordered" evidence="10">
    <location>
        <begin position="179"/>
        <end position="410"/>
    </location>
</feature>
<sequence length="641" mass="70425">MGSYLSEPVTEKISSDESNDKLKSGASSMQGWRVSQEDAHNCLLDFDVNTSLFAVYDGHGGHEVAMYCSQKLPQYIKDTEAYKNKDFEKALIDAFLGFDATIATPEIVEELKQMAGVKENDNESGSSDLEENVSNLYAEATMPLEQVIEKYTSNLKHPMVHSLQKDGEKHPVSPYLRARKDSQANEACSSSSTSKNSKLELESSTSSTNKESDKSTDTASEADTSKTVEENGSLQIPEIRIESADSVDDSKSSKKESIELDSKSSEIDKGAGGDQPNQNGDVDAPTKEKSEGISESPQENGEVSKKGKGKATAKTKGVPKTPAKNTRPKRNAKQLYTKLLEFESESESEDEEDKTFQGPTEASSSDEDDVNPSNVDNDNSDATSEDDDEELDEEDIEEEEDIDEEEDEEMDKANLEFARNMREEPGSDSGCTAVVALLHENQLFVANAGDSRCVVCRNGKAIEMSIDHKPEDEKEHDRVVKAGGVVTRDGRVNGGLNLSRAIGDHAYKQEKELSAREQMITALPDVRTLTINPAEDEFMVLACDGIWNFMSSQQVVDFIRPKIQQEPEKLSKLCEEMFEHCLAPDTLGDGTGCDNMTAIIVRFKSNLCKRAASSEELENSGQLKRVKTDESVSHTETATTA</sequence>
<dbReference type="SMART" id="SM00332">
    <property type="entry name" value="PP2Cc"/>
    <property type="match status" value="1"/>
</dbReference>
<dbReference type="GO" id="GO:0046872">
    <property type="term" value="F:metal ion binding"/>
    <property type="evidence" value="ECO:0007669"/>
    <property type="project" value="UniProtKB-KW"/>
</dbReference>
<feature type="compositionally biased region" description="Basic and acidic residues" evidence="10">
    <location>
        <begin position="9"/>
        <end position="23"/>
    </location>
</feature>
<dbReference type="InterPro" id="IPR001932">
    <property type="entry name" value="PPM-type_phosphatase-like_dom"/>
</dbReference>
<feature type="compositionally biased region" description="Basic and acidic residues" evidence="10">
    <location>
        <begin position="239"/>
        <end position="271"/>
    </location>
</feature>
<keyword evidence="8" id="KW-0464">Manganese</keyword>
<feature type="region of interest" description="Disordered" evidence="10">
    <location>
        <begin position="616"/>
        <end position="641"/>
    </location>
</feature>
<gene>
    <name evidence="12" type="ORF">ILUMI_22446</name>
</gene>
<comment type="caution">
    <text evidence="12">The sequence shown here is derived from an EMBL/GenBank/DDBJ whole genome shotgun (WGS) entry which is preliminary data.</text>
</comment>
<evidence type="ECO:0000313" key="12">
    <source>
        <dbReference type="EMBL" id="KAF2883718.1"/>
    </source>
</evidence>
<evidence type="ECO:0000256" key="1">
    <source>
        <dbReference type="ARBA" id="ARBA00001936"/>
    </source>
</evidence>
<dbReference type="EC" id="3.1.3.16" evidence="3"/>
<feature type="domain" description="PPM-type phosphatase" evidence="11">
    <location>
        <begin position="23"/>
        <end position="603"/>
    </location>
</feature>
<dbReference type="Proteomes" id="UP000801492">
    <property type="component" value="Unassembled WGS sequence"/>
</dbReference>
<keyword evidence="4" id="KW-0479">Metal-binding</keyword>
<feature type="compositionally biased region" description="Low complexity" evidence="10">
    <location>
        <begin position="314"/>
        <end position="324"/>
    </location>
</feature>
<feature type="compositionally biased region" description="Low complexity" evidence="10">
    <location>
        <begin position="371"/>
        <end position="381"/>
    </location>
</feature>
<evidence type="ECO:0000256" key="10">
    <source>
        <dbReference type="SAM" id="MobiDB-lite"/>
    </source>
</evidence>
<evidence type="ECO:0000256" key="5">
    <source>
        <dbReference type="ARBA" id="ARBA00022801"/>
    </source>
</evidence>
<keyword evidence="7 9" id="KW-0904">Protein phosphatase</keyword>
<evidence type="ECO:0000256" key="9">
    <source>
        <dbReference type="RuleBase" id="RU003465"/>
    </source>
</evidence>
<dbReference type="PROSITE" id="PS01032">
    <property type="entry name" value="PPM_1"/>
    <property type="match status" value="1"/>
</dbReference>
<dbReference type="InterPro" id="IPR036457">
    <property type="entry name" value="PPM-type-like_dom_sf"/>
</dbReference>
<name>A0A8K0CAM2_IGNLU</name>
<evidence type="ECO:0000256" key="2">
    <source>
        <dbReference type="ARBA" id="ARBA00006702"/>
    </source>
</evidence>
<dbReference type="EMBL" id="VTPC01090307">
    <property type="protein sequence ID" value="KAF2883718.1"/>
    <property type="molecule type" value="Genomic_DNA"/>
</dbReference>